<evidence type="ECO:0000256" key="2">
    <source>
        <dbReference type="ARBA" id="ARBA00006490"/>
    </source>
</evidence>
<dbReference type="FunFam" id="3.40.640.10:FF:000084">
    <property type="entry name" value="IscS-like cysteine desulfurase"/>
    <property type="match status" value="1"/>
</dbReference>
<gene>
    <name evidence="13" type="ORF">J7S33_02690</name>
</gene>
<evidence type="ECO:0000256" key="8">
    <source>
        <dbReference type="ARBA" id="ARBA00023014"/>
    </source>
</evidence>
<keyword evidence="6" id="KW-0663">Pyridoxal phosphate</keyword>
<comment type="cofactor">
    <cofactor evidence="1 10">
        <name>pyridoxal 5'-phosphate</name>
        <dbReference type="ChEBI" id="CHEBI:597326"/>
    </cofactor>
</comment>
<dbReference type="InterPro" id="IPR015421">
    <property type="entry name" value="PyrdxlP-dep_Trfase_major"/>
</dbReference>
<dbReference type="SUPFAM" id="SSF53383">
    <property type="entry name" value="PLP-dependent transferases"/>
    <property type="match status" value="1"/>
</dbReference>
<dbReference type="InterPro" id="IPR015422">
    <property type="entry name" value="PyrdxlP-dep_Trfase_small"/>
</dbReference>
<keyword evidence="5" id="KW-0479">Metal-binding</keyword>
<dbReference type="PANTHER" id="PTHR11601">
    <property type="entry name" value="CYSTEINE DESULFURYLASE FAMILY MEMBER"/>
    <property type="match status" value="1"/>
</dbReference>
<dbReference type="PIRSF" id="PIRSF005572">
    <property type="entry name" value="NifS"/>
    <property type="match status" value="1"/>
</dbReference>
<evidence type="ECO:0000256" key="7">
    <source>
        <dbReference type="ARBA" id="ARBA00023004"/>
    </source>
</evidence>
<dbReference type="Proteomes" id="UP000671828">
    <property type="component" value="Chromosome"/>
</dbReference>
<dbReference type="Pfam" id="PF00266">
    <property type="entry name" value="Aminotran_5"/>
    <property type="match status" value="1"/>
</dbReference>
<evidence type="ECO:0000259" key="12">
    <source>
        <dbReference type="Pfam" id="PF00266"/>
    </source>
</evidence>
<feature type="region of interest" description="Disordered" evidence="11">
    <location>
        <begin position="1"/>
        <end position="68"/>
    </location>
</feature>
<evidence type="ECO:0000256" key="6">
    <source>
        <dbReference type="ARBA" id="ARBA00022898"/>
    </source>
</evidence>
<name>A0A8T8HZU4_9PSEU</name>
<dbReference type="Gene3D" id="1.10.260.50">
    <property type="match status" value="1"/>
</dbReference>
<feature type="domain" description="Aminotransferase class V" evidence="12">
    <location>
        <begin position="70"/>
        <end position="427"/>
    </location>
</feature>
<dbReference type="InterPro" id="IPR020578">
    <property type="entry name" value="Aminotrans_V_PyrdxlP_BS"/>
</dbReference>
<evidence type="ECO:0000256" key="11">
    <source>
        <dbReference type="SAM" id="MobiDB-lite"/>
    </source>
</evidence>
<dbReference type="Gene3D" id="3.90.1150.10">
    <property type="entry name" value="Aspartate Aminotransferase, domain 1"/>
    <property type="match status" value="1"/>
</dbReference>
<sequence length="444" mass="46414">MFVGQRTRGPPSFARSSGPAPLSRRRRREASGTLGGRPIGSARRPGRDRSTNRPEVAAVDNPRGTGSGPVYLDYNATTPVDPAVVRACLPYLHEHFGNPSSRHPYGEAARAAVADARARVAALVGAEPAEIVFTGGGSDGDTLALRGAALAHRRRGTHVVTQVTEHPAVLENCAALARLHGHRVTRLPVDRHGLVDPADLAAALTDDTVLVSVMHANNETGTVQPIRELARLARSRGALFHCDAAQSVGKIPVSVRELGVDLLSFSGHKLYAPKGVGALYVRAGLALEPSTYGGGQERGLRGGTENVALIVALGEAARLAGSEGERAGLLRRRDLLHRLLDEHLPGRVTLNGHPERRLPNTLNISIAGVRADAVLDAAPGLAASAGSACHEGDDRPSPVLVAMGADPARAMSALRLSTGRWTGEADVREAAALIADAVRSLPAG</sequence>
<evidence type="ECO:0000313" key="14">
    <source>
        <dbReference type="Proteomes" id="UP000671828"/>
    </source>
</evidence>
<dbReference type="InterPro" id="IPR015424">
    <property type="entry name" value="PyrdxlP-dep_Trfase"/>
</dbReference>
<dbReference type="GO" id="GO:0046872">
    <property type="term" value="F:metal ion binding"/>
    <property type="evidence" value="ECO:0007669"/>
    <property type="project" value="UniProtKB-KW"/>
</dbReference>
<dbReference type="GO" id="GO:0051536">
    <property type="term" value="F:iron-sulfur cluster binding"/>
    <property type="evidence" value="ECO:0007669"/>
    <property type="project" value="UniProtKB-KW"/>
</dbReference>
<dbReference type="InterPro" id="IPR016454">
    <property type="entry name" value="Cysteine_dSase"/>
</dbReference>
<comment type="catalytic activity">
    <reaction evidence="9">
        <text>(sulfur carrier)-H + L-cysteine = (sulfur carrier)-SH + L-alanine</text>
        <dbReference type="Rhea" id="RHEA:43892"/>
        <dbReference type="Rhea" id="RHEA-COMP:14737"/>
        <dbReference type="Rhea" id="RHEA-COMP:14739"/>
        <dbReference type="ChEBI" id="CHEBI:29917"/>
        <dbReference type="ChEBI" id="CHEBI:35235"/>
        <dbReference type="ChEBI" id="CHEBI:57972"/>
        <dbReference type="ChEBI" id="CHEBI:64428"/>
        <dbReference type="EC" id="2.8.1.7"/>
    </reaction>
</comment>
<accession>A0A8T8HZU4</accession>
<keyword evidence="4" id="KW-0808">Transferase</keyword>
<organism evidence="13 14">
    <name type="scientific">Saccharothrix algeriensis</name>
    <dbReference type="NCBI Taxonomy" id="173560"/>
    <lineage>
        <taxon>Bacteria</taxon>
        <taxon>Bacillati</taxon>
        <taxon>Actinomycetota</taxon>
        <taxon>Actinomycetes</taxon>
        <taxon>Pseudonocardiales</taxon>
        <taxon>Pseudonocardiaceae</taxon>
        <taxon>Saccharothrix</taxon>
    </lineage>
</organism>
<evidence type="ECO:0000256" key="9">
    <source>
        <dbReference type="ARBA" id="ARBA00050776"/>
    </source>
</evidence>
<dbReference type="AlphaFoldDB" id="A0A8T8HZU4"/>
<dbReference type="PANTHER" id="PTHR11601:SF34">
    <property type="entry name" value="CYSTEINE DESULFURASE"/>
    <property type="match status" value="1"/>
</dbReference>
<evidence type="ECO:0000256" key="1">
    <source>
        <dbReference type="ARBA" id="ARBA00001933"/>
    </source>
</evidence>
<dbReference type="EMBL" id="CP072788">
    <property type="protein sequence ID" value="QTR03948.1"/>
    <property type="molecule type" value="Genomic_DNA"/>
</dbReference>
<evidence type="ECO:0000256" key="3">
    <source>
        <dbReference type="ARBA" id="ARBA00012239"/>
    </source>
</evidence>
<reference evidence="13" key="1">
    <citation type="submission" date="2021-04" db="EMBL/GenBank/DDBJ databases">
        <title>Saccharothrix algeriensis WGS.</title>
        <authorList>
            <person name="Stuskova K."/>
            <person name="Hakalova E."/>
            <person name="Tebbal A.B."/>
            <person name="Eichmeier A."/>
        </authorList>
    </citation>
    <scope>NUCLEOTIDE SEQUENCE</scope>
    <source>
        <strain evidence="13">NRRL B-24137</strain>
    </source>
</reference>
<dbReference type="PROSITE" id="PS00595">
    <property type="entry name" value="AA_TRANSFER_CLASS_5"/>
    <property type="match status" value="1"/>
</dbReference>
<dbReference type="EC" id="2.8.1.7" evidence="3"/>
<evidence type="ECO:0000256" key="4">
    <source>
        <dbReference type="ARBA" id="ARBA00022679"/>
    </source>
</evidence>
<dbReference type="InterPro" id="IPR000192">
    <property type="entry name" value="Aminotrans_V_dom"/>
</dbReference>
<comment type="similarity">
    <text evidence="2">Belongs to the class-V pyridoxal-phosphate-dependent aminotransferase family. NifS/IscS subfamily.</text>
</comment>
<proteinExistence type="inferred from homology"/>
<dbReference type="Gene3D" id="3.40.640.10">
    <property type="entry name" value="Type I PLP-dependent aspartate aminotransferase-like (Major domain)"/>
    <property type="match status" value="1"/>
</dbReference>
<keyword evidence="7" id="KW-0408">Iron</keyword>
<evidence type="ECO:0000256" key="10">
    <source>
        <dbReference type="RuleBase" id="RU004504"/>
    </source>
</evidence>
<protein>
    <recommendedName>
        <fullName evidence="3">cysteine desulfurase</fullName>
        <ecNumber evidence="3">2.8.1.7</ecNumber>
    </recommendedName>
</protein>
<evidence type="ECO:0000313" key="13">
    <source>
        <dbReference type="EMBL" id="QTR03948.1"/>
    </source>
</evidence>
<evidence type="ECO:0000256" key="5">
    <source>
        <dbReference type="ARBA" id="ARBA00022723"/>
    </source>
</evidence>
<dbReference type="GO" id="GO:0031071">
    <property type="term" value="F:cysteine desulfurase activity"/>
    <property type="evidence" value="ECO:0007669"/>
    <property type="project" value="UniProtKB-EC"/>
</dbReference>
<keyword evidence="8" id="KW-0411">Iron-sulfur</keyword>